<dbReference type="InterPro" id="IPR057336">
    <property type="entry name" value="GerAC_N"/>
</dbReference>
<dbReference type="InterPro" id="IPR038501">
    <property type="entry name" value="Spore_GerAC_C_sf"/>
</dbReference>
<gene>
    <name evidence="10" type="ORF">ACFQ4B_14565</name>
</gene>
<protein>
    <submittedName>
        <fullName evidence="10">Ger(X)C family spore germination protein</fullName>
    </submittedName>
</protein>
<evidence type="ECO:0000256" key="7">
    <source>
        <dbReference type="ARBA" id="ARBA00023288"/>
    </source>
</evidence>
<comment type="subcellular location">
    <subcellularLocation>
        <location evidence="1">Membrane</location>
        <topology evidence="1">Lipid-anchor</topology>
    </subcellularLocation>
</comment>
<dbReference type="Gene3D" id="3.30.300.210">
    <property type="entry name" value="Nutrient germinant receptor protein C, domain 3"/>
    <property type="match status" value="1"/>
</dbReference>
<proteinExistence type="inferred from homology"/>
<evidence type="ECO:0000256" key="1">
    <source>
        <dbReference type="ARBA" id="ARBA00004635"/>
    </source>
</evidence>
<evidence type="ECO:0000256" key="6">
    <source>
        <dbReference type="ARBA" id="ARBA00023139"/>
    </source>
</evidence>
<evidence type="ECO:0000313" key="11">
    <source>
        <dbReference type="Proteomes" id="UP001597180"/>
    </source>
</evidence>
<feature type="domain" description="Spore germination GerAC-like C-terminal" evidence="8">
    <location>
        <begin position="195"/>
        <end position="368"/>
    </location>
</feature>
<keyword evidence="3" id="KW-0309">Germination</keyword>
<keyword evidence="6" id="KW-0564">Palmitate</keyword>
<evidence type="ECO:0000259" key="8">
    <source>
        <dbReference type="Pfam" id="PF05504"/>
    </source>
</evidence>
<keyword evidence="7" id="KW-0449">Lipoprotein</keyword>
<dbReference type="InterPro" id="IPR008844">
    <property type="entry name" value="Spore_GerAC-like"/>
</dbReference>
<dbReference type="NCBIfam" id="TIGR02887">
    <property type="entry name" value="spore_ger_x_C"/>
    <property type="match status" value="1"/>
</dbReference>
<evidence type="ECO:0000259" key="9">
    <source>
        <dbReference type="Pfam" id="PF25198"/>
    </source>
</evidence>
<dbReference type="EMBL" id="JBHTLU010000015">
    <property type="protein sequence ID" value="MFD1221346.1"/>
    <property type="molecule type" value="Genomic_DNA"/>
</dbReference>
<evidence type="ECO:0000256" key="4">
    <source>
        <dbReference type="ARBA" id="ARBA00022729"/>
    </source>
</evidence>
<reference evidence="11" key="1">
    <citation type="journal article" date="2019" name="Int. J. Syst. Evol. Microbiol.">
        <title>The Global Catalogue of Microorganisms (GCM) 10K type strain sequencing project: providing services to taxonomists for standard genome sequencing and annotation.</title>
        <authorList>
            <consortium name="The Broad Institute Genomics Platform"/>
            <consortium name="The Broad Institute Genome Sequencing Center for Infectious Disease"/>
            <person name="Wu L."/>
            <person name="Ma J."/>
        </authorList>
    </citation>
    <scope>NUCLEOTIDE SEQUENCE [LARGE SCALE GENOMIC DNA]</scope>
    <source>
        <strain evidence="11">CCUG 53270</strain>
    </source>
</reference>
<evidence type="ECO:0000313" key="10">
    <source>
        <dbReference type="EMBL" id="MFD1221346.1"/>
    </source>
</evidence>
<sequence>MKCKWGIVIVFLILVGCSDEKILEKTGFVRSIAYDAANDNKNGNSIRLTISLPRANEKETLIYSTEARSSREARMIFDRQNNRKIVNGQVRQVLFGDKFAKKGIWKHIDALVRDPSFGNRVHVVVVEGEANKLLTKKYPQGQTVGEYIDDLIRTEAKVNDIPYTNLYSFVRDIQDDGTDPVASLIKENKTSIIINGVALFRDDQYVAKVQPEDKMYFALLHEDIGAGNIYMNLSEIDPNKHEDAALLYVSSDRKIRILSSPDTLLNRNKLKVAIDLNIIGSLLEYSGELNMKKEEDQKKLEALMVRLVEKKSLELLSIMQKNRVDSIGIGQYARNLISFTEWLKLPRREIISNAEITVHAHVKIKDFGRLLQ</sequence>
<dbReference type="PANTHER" id="PTHR35789:SF1">
    <property type="entry name" value="SPORE GERMINATION PROTEIN B3"/>
    <property type="match status" value="1"/>
</dbReference>
<feature type="domain" description="Spore germination protein N-terminal" evidence="9">
    <location>
        <begin position="19"/>
        <end position="186"/>
    </location>
</feature>
<comment type="caution">
    <text evidence="10">The sequence shown here is derived from an EMBL/GenBank/DDBJ whole genome shotgun (WGS) entry which is preliminary data.</text>
</comment>
<dbReference type="Proteomes" id="UP001597180">
    <property type="component" value="Unassembled WGS sequence"/>
</dbReference>
<keyword evidence="11" id="KW-1185">Reference proteome</keyword>
<dbReference type="PROSITE" id="PS51257">
    <property type="entry name" value="PROKAR_LIPOPROTEIN"/>
    <property type="match status" value="1"/>
</dbReference>
<keyword evidence="5" id="KW-0472">Membrane</keyword>
<dbReference type="RefSeq" id="WP_345589805.1">
    <property type="nucleotide sequence ID" value="NZ_BAABJG010000021.1"/>
</dbReference>
<dbReference type="InterPro" id="IPR046953">
    <property type="entry name" value="Spore_GerAC-like_C"/>
</dbReference>
<keyword evidence="4" id="KW-0732">Signal</keyword>
<name>A0ABW3ULY6_9BACL</name>
<organism evidence="10 11">
    <name type="scientific">Paenibacillus vulneris</name>
    <dbReference type="NCBI Taxonomy" id="1133364"/>
    <lineage>
        <taxon>Bacteria</taxon>
        <taxon>Bacillati</taxon>
        <taxon>Bacillota</taxon>
        <taxon>Bacilli</taxon>
        <taxon>Bacillales</taxon>
        <taxon>Paenibacillaceae</taxon>
        <taxon>Paenibacillus</taxon>
    </lineage>
</organism>
<dbReference type="Pfam" id="PF05504">
    <property type="entry name" value="Spore_GerAC"/>
    <property type="match status" value="1"/>
</dbReference>
<evidence type="ECO:0000256" key="2">
    <source>
        <dbReference type="ARBA" id="ARBA00007886"/>
    </source>
</evidence>
<accession>A0ABW3ULY6</accession>
<evidence type="ECO:0000256" key="5">
    <source>
        <dbReference type="ARBA" id="ARBA00023136"/>
    </source>
</evidence>
<evidence type="ECO:0000256" key="3">
    <source>
        <dbReference type="ARBA" id="ARBA00022544"/>
    </source>
</evidence>
<dbReference type="Pfam" id="PF25198">
    <property type="entry name" value="Spore_GerAC_N"/>
    <property type="match status" value="1"/>
</dbReference>
<dbReference type="PANTHER" id="PTHR35789">
    <property type="entry name" value="SPORE GERMINATION PROTEIN B3"/>
    <property type="match status" value="1"/>
</dbReference>
<comment type="similarity">
    <text evidence="2">Belongs to the GerABKC lipoprotein family.</text>
</comment>